<dbReference type="EMBL" id="BSDZ01000009">
    <property type="protein sequence ID" value="GLI60973.1"/>
    <property type="molecule type" value="Genomic_DNA"/>
</dbReference>
<dbReference type="PANTHER" id="PTHR45973:SF9">
    <property type="entry name" value="LEUCINE-RICH REPEAT-CONTAINING PROTEIN 46"/>
    <property type="match status" value="1"/>
</dbReference>
<evidence type="ECO:0000313" key="7">
    <source>
        <dbReference type="EMBL" id="GLI60973.1"/>
    </source>
</evidence>
<feature type="non-terminal residue" evidence="7">
    <location>
        <position position="772"/>
    </location>
</feature>
<organism evidence="7 8">
    <name type="scientific">Volvox africanus</name>
    <dbReference type="NCBI Taxonomy" id="51714"/>
    <lineage>
        <taxon>Eukaryota</taxon>
        <taxon>Viridiplantae</taxon>
        <taxon>Chlorophyta</taxon>
        <taxon>core chlorophytes</taxon>
        <taxon>Chlorophyceae</taxon>
        <taxon>CS clade</taxon>
        <taxon>Chlamydomonadales</taxon>
        <taxon>Volvocaceae</taxon>
        <taxon>Volvox</taxon>
    </lineage>
</organism>
<evidence type="ECO:0000256" key="1">
    <source>
        <dbReference type="ARBA" id="ARBA00004430"/>
    </source>
</evidence>
<evidence type="ECO:0000256" key="3">
    <source>
        <dbReference type="ARBA" id="ARBA00022737"/>
    </source>
</evidence>
<proteinExistence type="predicted"/>
<name>A0ABQ5RUR5_9CHLO</name>
<dbReference type="InterPro" id="IPR050576">
    <property type="entry name" value="Cilia_flagella_integrity"/>
</dbReference>
<comment type="caution">
    <text evidence="7">The sequence shown here is derived from an EMBL/GenBank/DDBJ whole genome shotgun (WGS) entry which is preliminary data.</text>
</comment>
<dbReference type="Gene3D" id="3.80.10.10">
    <property type="entry name" value="Ribonuclease Inhibitor"/>
    <property type="match status" value="2"/>
</dbReference>
<feature type="compositionally biased region" description="Gly residues" evidence="6">
    <location>
        <begin position="734"/>
        <end position="743"/>
    </location>
</feature>
<protein>
    <recommendedName>
        <fullName evidence="9">F-box domain-containing protein</fullName>
    </recommendedName>
</protein>
<dbReference type="InterPro" id="IPR036047">
    <property type="entry name" value="F-box-like_dom_sf"/>
</dbReference>
<dbReference type="SMART" id="SM00365">
    <property type="entry name" value="LRR_SD22"/>
    <property type="match status" value="3"/>
</dbReference>
<feature type="compositionally biased region" description="Low complexity" evidence="6">
    <location>
        <begin position="488"/>
        <end position="505"/>
    </location>
</feature>
<evidence type="ECO:0000256" key="2">
    <source>
        <dbReference type="ARBA" id="ARBA00022614"/>
    </source>
</evidence>
<dbReference type="PROSITE" id="PS51450">
    <property type="entry name" value="LRR"/>
    <property type="match status" value="3"/>
</dbReference>
<keyword evidence="4" id="KW-0969">Cilium</keyword>
<dbReference type="Proteomes" id="UP001165090">
    <property type="component" value="Unassembled WGS sequence"/>
</dbReference>
<evidence type="ECO:0008006" key="9">
    <source>
        <dbReference type="Google" id="ProtNLM"/>
    </source>
</evidence>
<gene>
    <name evidence="7" type="ORF">VaNZ11_003227</name>
</gene>
<keyword evidence="5" id="KW-0966">Cell projection</keyword>
<dbReference type="InterPro" id="IPR032675">
    <property type="entry name" value="LRR_dom_sf"/>
</dbReference>
<evidence type="ECO:0000313" key="8">
    <source>
        <dbReference type="Proteomes" id="UP001165090"/>
    </source>
</evidence>
<feature type="region of interest" description="Disordered" evidence="6">
    <location>
        <begin position="544"/>
        <end position="568"/>
    </location>
</feature>
<feature type="compositionally biased region" description="Acidic residues" evidence="6">
    <location>
        <begin position="546"/>
        <end position="568"/>
    </location>
</feature>
<feature type="compositionally biased region" description="Basic and acidic residues" evidence="6">
    <location>
        <begin position="690"/>
        <end position="710"/>
    </location>
</feature>
<evidence type="ECO:0000256" key="6">
    <source>
        <dbReference type="SAM" id="MobiDB-lite"/>
    </source>
</evidence>
<dbReference type="Pfam" id="PF13855">
    <property type="entry name" value="LRR_8"/>
    <property type="match status" value="1"/>
</dbReference>
<comment type="subcellular location">
    <subcellularLocation>
        <location evidence="1">Cytoplasm</location>
        <location evidence="1">Cytoskeleton</location>
        <location evidence="1">Cilium axoneme</location>
    </subcellularLocation>
</comment>
<evidence type="ECO:0000256" key="4">
    <source>
        <dbReference type="ARBA" id="ARBA00023069"/>
    </source>
</evidence>
<dbReference type="SUPFAM" id="SSF52075">
    <property type="entry name" value="Outer arm dynein light chain 1"/>
    <property type="match status" value="1"/>
</dbReference>
<dbReference type="PANTHER" id="PTHR45973">
    <property type="entry name" value="PROTEIN PHOSPHATASE 1 REGULATORY SUBUNIT SDS22-RELATED"/>
    <property type="match status" value="1"/>
</dbReference>
<accession>A0ABQ5RUR5</accession>
<keyword evidence="2" id="KW-0433">Leucine-rich repeat</keyword>
<dbReference type="SUPFAM" id="SSF81383">
    <property type="entry name" value="F-box domain"/>
    <property type="match status" value="1"/>
</dbReference>
<keyword evidence="3" id="KW-0677">Repeat</keyword>
<feature type="compositionally biased region" description="Basic and acidic residues" evidence="6">
    <location>
        <begin position="755"/>
        <end position="765"/>
    </location>
</feature>
<reference evidence="7 8" key="1">
    <citation type="journal article" date="2023" name="IScience">
        <title>Expanded male sex-determining region conserved during the evolution of homothallism in the green alga Volvox.</title>
        <authorList>
            <person name="Yamamoto K."/>
            <person name="Matsuzaki R."/>
            <person name="Mahakham W."/>
            <person name="Heman W."/>
            <person name="Sekimoto H."/>
            <person name="Kawachi M."/>
            <person name="Minakuchi Y."/>
            <person name="Toyoda A."/>
            <person name="Nozaki H."/>
        </authorList>
    </citation>
    <scope>NUCLEOTIDE SEQUENCE [LARGE SCALE GENOMIC DNA]</scope>
    <source>
        <strain evidence="7 8">NIES-4468</strain>
    </source>
</reference>
<feature type="region of interest" description="Disordered" evidence="6">
    <location>
        <begin position="478"/>
        <end position="525"/>
    </location>
</feature>
<feature type="region of interest" description="Disordered" evidence="6">
    <location>
        <begin position="679"/>
        <end position="772"/>
    </location>
</feature>
<dbReference type="InterPro" id="IPR001611">
    <property type="entry name" value="Leu-rich_rpt"/>
</dbReference>
<evidence type="ECO:0000256" key="5">
    <source>
        <dbReference type="ARBA" id="ARBA00023273"/>
    </source>
</evidence>
<sequence length="772" mass="84159">MHRYQISAYGNQNKTLQAACALRRRCDGQEDMTMTKLIEICKESGLPVSPLAVTRLELNCQLFTRIGECIAEYRDVQQLHLDRNRISRIENLTSLQHLRCLYLQGNAIRTIEGLDGLSQLRLLNLSGNSITRLSGLDRLPRLEALLVSDNRLSDGPSIQHLAGCSALCELDLGHNQLGDAEAVLQVLAAMPSLQTLTLAQNPMASAQQTAALQPPPIAHKTSGATEVASTDNMSEAGRIDAAASGPAPAPPLAFYRRTVVARCQHLTALDHRAVFPQERRYAEAWWQENQQRLAGQQYKELEGSADQGPMVAGTGASLPDGAKLPTDVIYPVLTRLDPRTLAVAALSCRFWAAVAAFPLARQRLLRAQAALCDTAAAVPRLAAAIMGVRRDELDELLLTSGPPARPLVQLFYALEVLWRRYLRRRARRGRRRRQSCLAPLQQQQQQQQVEQAYLPQNHWQCQRDEAAGSEQLKAAMQQHLPAVKSVETSSPKGSRTTTSSSSNGSQAKGNEDCELEAGEGPNFNALRHSSSEFALNAQPSVVDSSMDLDSDLSSDEGGEEISDLDPEPVDLDSQTWRMANWEVALELLQHRDFPLPAMLTALPLGPRALAALRCRTGSADDLDFYIPQLRSQDVARLNASAGRLAEWLLGVEAHCRAAHEADRARTWSWPRHMTGKHEAFVSSETPQRGHGFETREADSRAVAREARDIGRVNQSQCDAARDYESQAGADQAASGGGGTGGALNGCDVPYGGARSIEKGESRDAGPEVGKGA</sequence>
<keyword evidence="8" id="KW-1185">Reference proteome</keyword>